<keyword evidence="1" id="KW-0732">Signal</keyword>
<name>A0ABN1CU25_9BURK</name>
<organism evidence="2 3">
    <name type="scientific">Pigmentiphaga daeguensis</name>
    <dbReference type="NCBI Taxonomy" id="414049"/>
    <lineage>
        <taxon>Bacteria</taxon>
        <taxon>Pseudomonadati</taxon>
        <taxon>Pseudomonadota</taxon>
        <taxon>Betaproteobacteria</taxon>
        <taxon>Burkholderiales</taxon>
        <taxon>Alcaligenaceae</taxon>
        <taxon>Pigmentiphaga</taxon>
    </lineage>
</organism>
<sequence length="325" mass="34475">MLRKTLGRLLAGTALAAACAAANAQEPTVVGIANFGPHPALDQSVAGFKEELARLGYVDGKNVRFVYSDANFTPAMIPQILNQIEANKPSVILTVTTPVSQAAITSITDKRIPLVFVLISDPVAAGLVPNWKQGGTRFVGSASAMDYDAVLEFARQIFPNARRFGVLYAPGEANDVVAMKSIEGAAKRAGLDLQAVSVDSAIDVQQRTQMLAGVDFVYAIGSSLVQSSMPALASVTDRYRIPILSAETELIKKGVVAVSYAASYQVQGAHAAQLAAELLKGRKTTELAPVKPGRKDYAALISRKKFAQLGKPIPAAFEHCNCFVD</sequence>
<feature type="signal peptide" evidence="1">
    <location>
        <begin position="1"/>
        <end position="24"/>
    </location>
</feature>
<dbReference type="RefSeq" id="WP_343928406.1">
    <property type="nucleotide sequence ID" value="NZ_BAAAEN010000026.1"/>
</dbReference>
<gene>
    <name evidence="2" type="ORF">GCM10009097_49750</name>
</gene>
<feature type="chain" id="PRO_5047084637" evidence="1">
    <location>
        <begin position="25"/>
        <end position="325"/>
    </location>
</feature>
<proteinExistence type="predicted"/>
<dbReference type="SUPFAM" id="SSF53822">
    <property type="entry name" value="Periplasmic binding protein-like I"/>
    <property type="match status" value="1"/>
</dbReference>
<dbReference type="Proteomes" id="UP001501706">
    <property type="component" value="Unassembled WGS sequence"/>
</dbReference>
<evidence type="ECO:0000256" key="1">
    <source>
        <dbReference type="SAM" id="SignalP"/>
    </source>
</evidence>
<dbReference type="InterPro" id="IPR007487">
    <property type="entry name" value="ABC_transpt-TYRBP-like"/>
</dbReference>
<dbReference type="CDD" id="cd06325">
    <property type="entry name" value="PBP1_ABC_unchar_transporter"/>
    <property type="match status" value="1"/>
</dbReference>
<keyword evidence="2" id="KW-0449">Lipoprotein</keyword>
<dbReference type="EMBL" id="BAAAEN010000026">
    <property type="protein sequence ID" value="GAA0526217.1"/>
    <property type="molecule type" value="Genomic_DNA"/>
</dbReference>
<evidence type="ECO:0000313" key="2">
    <source>
        <dbReference type="EMBL" id="GAA0526217.1"/>
    </source>
</evidence>
<dbReference type="PANTHER" id="PTHR35271">
    <property type="entry name" value="ABC TRANSPORTER, SUBSTRATE-BINDING LIPOPROTEIN-RELATED"/>
    <property type="match status" value="1"/>
</dbReference>
<dbReference type="PANTHER" id="PTHR35271:SF1">
    <property type="entry name" value="ABC TRANSPORTER, SUBSTRATE-BINDING LIPOPROTEIN"/>
    <property type="match status" value="1"/>
</dbReference>
<evidence type="ECO:0000313" key="3">
    <source>
        <dbReference type="Proteomes" id="UP001501706"/>
    </source>
</evidence>
<keyword evidence="3" id="KW-1185">Reference proteome</keyword>
<dbReference type="PROSITE" id="PS51257">
    <property type="entry name" value="PROKAR_LIPOPROTEIN"/>
    <property type="match status" value="1"/>
</dbReference>
<accession>A0ABN1CU25</accession>
<dbReference type="Gene3D" id="3.40.50.2300">
    <property type="match status" value="2"/>
</dbReference>
<reference evidence="2 3" key="1">
    <citation type="journal article" date="2019" name="Int. J. Syst. Evol. Microbiol.">
        <title>The Global Catalogue of Microorganisms (GCM) 10K type strain sequencing project: providing services to taxonomists for standard genome sequencing and annotation.</title>
        <authorList>
            <consortium name="The Broad Institute Genomics Platform"/>
            <consortium name="The Broad Institute Genome Sequencing Center for Infectious Disease"/>
            <person name="Wu L."/>
            <person name="Ma J."/>
        </authorList>
    </citation>
    <scope>NUCLEOTIDE SEQUENCE [LARGE SCALE GENOMIC DNA]</scope>
    <source>
        <strain evidence="2 3">JCM 14330</strain>
    </source>
</reference>
<protein>
    <submittedName>
        <fullName evidence="2">CD0873 family tyrosine ABC transporter substrate-binding lipoprotein</fullName>
    </submittedName>
</protein>
<dbReference type="Pfam" id="PF04392">
    <property type="entry name" value="ABC_sub_bind"/>
    <property type="match status" value="1"/>
</dbReference>
<comment type="caution">
    <text evidence="2">The sequence shown here is derived from an EMBL/GenBank/DDBJ whole genome shotgun (WGS) entry which is preliminary data.</text>
</comment>
<dbReference type="InterPro" id="IPR028082">
    <property type="entry name" value="Peripla_BP_I"/>
</dbReference>